<protein>
    <submittedName>
        <fullName evidence="3">Gag-protease polyprotein</fullName>
    </submittedName>
</protein>
<dbReference type="AlphaFoldDB" id="A0A5A7VJA4"/>
<organism evidence="3 4">
    <name type="scientific">Cucumis melo var. makuwa</name>
    <name type="common">Oriental melon</name>
    <dbReference type="NCBI Taxonomy" id="1194695"/>
    <lineage>
        <taxon>Eukaryota</taxon>
        <taxon>Viridiplantae</taxon>
        <taxon>Streptophyta</taxon>
        <taxon>Embryophyta</taxon>
        <taxon>Tracheophyta</taxon>
        <taxon>Spermatophyta</taxon>
        <taxon>Magnoliopsida</taxon>
        <taxon>eudicotyledons</taxon>
        <taxon>Gunneridae</taxon>
        <taxon>Pentapetalae</taxon>
        <taxon>rosids</taxon>
        <taxon>fabids</taxon>
        <taxon>Cucurbitales</taxon>
        <taxon>Cucurbitaceae</taxon>
        <taxon>Benincaseae</taxon>
        <taxon>Cucumis</taxon>
    </lineage>
</organism>
<feature type="region of interest" description="Disordered" evidence="1">
    <location>
        <begin position="51"/>
        <end position="95"/>
    </location>
</feature>
<proteinExistence type="predicted"/>
<reference evidence="3 4" key="1">
    <citation type="submission" date="2019-08" db="EMBL/GenBank/DDBJ databases">
        <title>Draft genome sequences of two oriental melons (Cucumis melo L. var makuwa).</title>
        <authorList>
            <person name="Kwon S.-Y."/>
        </authorList>
    </citation>
    <scope>NUCLEOTIDE SEQUENCE [LARGE SCALE GENOMIC DNA]</scope>
    <source>
        <strain evidence="4">cv. SW 3</strain>
        <tissue evidence="3">Leaf</tissue>
    </source>
</reference>
<name>A0A5A7VJA4_CUCMM</name>
<dbReference type="Pfam" id="PF03732">
    <property type="entry name" value="Retrotrans_gag"/>
    <property type="match status" value="1"/>
</dbReference>
<sequence>MVMTPSLLREIGMHAKQQKFLNLEQGDMTVEQYDAEFDMISRFAPDGVRDEAARTENTGLSLHERADPSKAAGRGSGHGQKRKVESQPVLAPQRDLRSEGVFQRHRQELATAGRTLRELPACGRCGRVHGGRCLVGSGECFRCKQPGHKPTFVLRNSLGLPRTSLPLHSREEFLP</sequence>
<gene>
    <name evidence="3" type="ORF">E6C27_scaffold21G005120</name>
</gene>
<evidence type="ECO:0000256" key="1">
    <source>
        <dbReference type="SAM" id="MobiDB-lite"/>
    </source>
</evidence>
<dbReference type="EMBL" id="SSTE01000903">
    <property type="protein sequence ID" value="KAA0066426.1"/>
    <property type="molecule type" value="Genomic_DNA"/>
</dbReference>
<feature type="domain" description="Retrotransposon gag" evidence="2">
    <location>
        <begin position="13"/>
        <end position="56"/>
    </location>
</feature>
<evidence type="ECO:0000313" key="4">
    <source>
        <dbReference type="Proteomes" id="UP000321393"/>
    </source>
</evidence>
<comment type="caution">
    <text evidence="3">The sequence shown here is derived from an EMBL/GenBank/DDBJ whole genome shotgun (WGS) entry which is preliminary data.</text>
</comment>
<dbReference type="Proteomes" id="UP000321393">
    <property type="component" value="Unassembled WGS sequence"/>
</dbReference>
<dbReference type="InterPro" id="IPR005162">
    <property type="entry name" value="Retrotrans_gag_dom"/>
</dbReference>
<evidence type="ECO:0000313" key="3">
    <source>
        <dbReference type="EMBL" id="KAA0066426.1"/>
    </source>
</evidence>
<accession>A0A5A7VJA4</accession>
<evidence type="ECO:0000259" key="2">
    <source>
        <dbReference type="Pfam" id="PF03732"/>
    </source>
</evidence>